<dbReference type="GO" id="GO:0031222">
    <property type="term" value="P:arabinan catabolic process"/>
    <property type="evidence" value="ECO:0007669"/>
    <property type="project" value="TreeGrafter"/>
</dbReference>
<feature type="domain" description="WSC" evidence="15">
    <location>
        <begin position="37"/>
        <end position="129"/>
    </location>
</feature>
<evidence type="ECO:0000256" key="14">
    <source>
        <dbReference type="SAM" id="SignalP"/>
    </source>
</evidence>
<dbReference type="EC" id="3.2.1.37" evidence="13"/>
<evidence type="ECO:0000256" key="1">
    <source>
        <dbReference type="ARBA" id="ARBA00004613"/>
    </source>
</evidence>
<dbReference type="InterPro" id="IPR017853">
    <property type="entry name" value="GH"/>
</dbReference>
<dbReference type="InterPro" id="IPR002889">
    <property type="entry name" value="WSC_carb-bd"/>
</dbReference>
<dbReference type="InterPro" id="IPR044993">
    <property type="entry name" value="BXL"/>
</dbReference>
<dbReference type="SUPFAM" id="SSF51445">
    <property type="entry name" value="(Trans)glycosidases"/>
    <property type="match status" value="1"/>
</dbReference>
<dbReference type="GO" id="GO:0045493">
    <property type="term" value="P:xylan catabolic process"/>
    <property type="evidence" value="ECO:0007669"/>
    <property type="project" value="UniProtKB-KW"/>
</dbReference>
<keyword evidence="8" id="KW-0325">Glycoprotein</keyword>
<keyword evidence="4" id="KW-0964">Secreted</keyword>
<dbReference type="EMBL" id="JAVRRL010000006">
    <property type="protein sequence ID" value="KAK5116921.1"/>
    <property type="molecule type" value="Genomic_DNA"/>
</dbReference>
<dbReference type="Pfam" id="PF14310">
    <property type="entry name" value="Fn3-like"/>
    <property type="match status" value="1"/>
</dbReference>
<evidence type="ECO:0000256" key="5">
    <source>
        <dbReference type="ARBA" id="ARBA00022651"/>
    </source>
</evidence>
<dbReference type="AlphaFoldDB" id="A0AAN7TQ98"/>
<dbReference type="GO" id="GO:0009044">
    <property type="term" value="F:xylan 1,4-beta-xylosidase activity"/>
    <property type="evidence" value="ECO:0007669"/>
    <property type="project" value="UniProtKB-EC"/>
</dbReference>
<evidence type="ECO:0000313" key="16">
    <source>
        <dbReference type="EMBL" id="KAK5116921.1"/>
    </source>
</evidence>
<evidence type="ECO:0000313" key="17">
    <source>
        <dbReference type="Proteomes" id="UP001310890"/>
    </source>
</evidence>
<evidence type="ECO:0000256" key="10">
    <source>
        <dbReference type="ARBA" id="ARBA00023295"/>
    </source>
</evidence>
<dbReference type="InterPro" id="IPR036881">
    <property type="entry name" value="Glyco_hydro_3_C_sf"/>
</dbReference>
<comment type="subcellular location">
    <subcellularLocation>
        <location evidence="1">Secreted</location>
    </subcellularLocation>
</comment>
<reference evidence="16" key="1">
    <citation type="submission" date="2023-08" db="EMBL/GenBank/DDBJ databases">
        <title>Black Yeasts Isolated from many extreme environments.</title>
        <authorList>
            <person name="Coleine C."/>
            <person name="Stajich J.E."/>
            <person name="Selbmann L."/>
        </authorList>
    </citation>
    <scope>NUCLEOTIDE SEQUENCE</scope>
    <source>
        <strain evidence="16">CCFEE 5401</strain>
    </source>
</reference>
<dbReference type="Gene3D" id="3.20.20.300">
    <property type="entry name" value="Glycoside hydrolase, family 3, N-terminal domain"/>
    <property type="match status" value="1"/>
</dbReference>
<dbReference type="Pfam" id="PF00933">
    <property type="entry name" value="Glyco_hydro_3"/>
    <property type="match status" value="1"/>
</dbReference>
<keyword evidence="7" id="KW-0378">Hydrolase</keyword>
<dbReference type="InterPro" id="IPR013783">
    <property type="entry name" value="Ig-like_fold"/>
</dbReference>
<dbReference type="SMART" id="SM00321">
    <property type="entry name" value="WSC"/>
    <property type="match status" value="1"/>
</dbReference>
<dbReference type="Pfam" id="PF01915">
    <property type="entry name" value="Glyco_hydro_3_C"/>
    <property type="match status" value="1"/>
</dbReference>
<dbReference type="GO" id="GO:0046556">
    <property type="term" value="F:alpha-L-arabinofuranosidase activity"/>
    <property type="evidence" value="ECO:0007669"/>
    <property type="project" value="TreeGrafter"/>
</dbReference>
<feature type="signal peptide" evidence="14">
    <location>
        <begin position="1"/>
        <end position="18"/>
    </location>
</feature>
<evidence type="ECO:0000256" key="12">
    <source>
        <dbReference type="ARBA" id="ARBA00024574"/>
    </source>
</evidence>
<evidence type="ECO:0000256" key="8">
    <source>
        <dbReference type="ARBA" id="ARBA00023180"/>
    </source>
</evidence>
<evidence type="ECO:0000256" key="2">
    <source>
        <dbReference type="ARBA" id="ARBA00004851"/>
    </source>
</evidence>
<dbReference type="FunFam" id="3.40.50.1700:FF:000007">
    <property type="entry name" value="Exo-1,4-beta-xylosidase xlnD"/>
    <property type="match status" value="1"/>
</dbReference>
<protein>
    <recommendedName>
        <fullName evidence="13">xylan 1,4-beta-xylosidase</fullName>
        <ecNumber evidence="13">3.2.1.37</ecNumber>
    </recommendedName>
</protein>
<dbReference type="PANTHER" id="PTHR42721:SF3">
    <property type="entry name" value="BETA-D-XYLOSIDASE 5-RELATED"/>
    <property type="match status" value="1"/>
</dbReference>
<keyword evidence="6 14" id="KW-0732">Signal</keyword>
<proteinExistence type="inferred from homology"/>
<comment type="catalytic activity">
    <reaction evidence="12">
        <text>Hydrolysis of (1-&gt;4)-beta-D-xylans, to remove successive D-xylose residues from the non-reducing termini.</text>
        <dbReference type="EC" id="3.2.1.37"/>
    </reaction>
</comment>
<dbReference type="Proteomes" id="UP001310890">
    <property type="component" value="Unassembled WGS sequence"/>
</dbReference>
<comment type="pathway">
    <text evidence="2">Glycan degradation; xylan degradation.</text>
</comment>
<evidence type="ECO:0000256" key="6">
    <source>
        <dbReference type="ARBA" id="ARBA00022729"/>
    </source>
</evidence>
<dbReference type="GO" id="GO:0005576">
    <property type="term" value="C:extracellular region"/>
    <property type="evidence" value="ECO:0007669"/>
    <property type="project" value="UniProtKB-SubCell"/>
</dbReference>
<dbReference type="Gene3D" id="2.60.40.10">
    <property type="entry name" value="Immunoglobulins"/>
    <property type="match status" value="1"/>
</dbReference>
<dbReference type="PANTHER" id="PTHR42721">
    <property type="entry name" value="SUGAR HYDROLASE-RELATED"/>
    <property type="match status" value="1"/>
</dbReference>
<dbReference type="Pfam" id="PF01822">
    <property type="entry name" value="WSC"/>
    <property type="match status" value="1"/>
</dbReference>
<organism evidence="16 17">
    <name type="scientific">Meristemomyces frigidus</name>
    <dbReference type="NCBI Taxonomy" id="1508187"/>
    <lineage>
        <taxon>Eukaryota</taxon>
        <taxon>Fungi</taxon>
        <taxon>Dikarya</taxon>
        <taxon>Ascomycota</taxon>
        <taxon>Pezizomycotina</taxon>
        <taxon>Dothideomycetes</taxon>
        <taxon>Dothideomycetidae</taxon>
        <taxon>Mycosphaerellales</taxon>
        <taxon>Teratosphaeriaceae</taxon>
        <taxon>Meristemomyces</taxon>
    </lineage>
</organism>
<gene>
    <name evidence="16" type="ORF">LTR62_006642</name>
</gene>
<dbReference type="InterPro" id="IPR036962">
    <property type="entry name" value="Glyco_hydro_3_N_sf"/>
</dbReference>
<evidence type="ECO:0000259" key="15">
    <source>
        <dbReference type="PROSITE" id="PS51212"/>
    </source>
</evidence>
<evidence type="ECO:0000256" key="7">
    <source>
        <dbReference type="ARBA" id="ARBA00022801"/>
    </source>
</evidence>
<keyword evidence="9" id="KW-0119">Carbohydrate metabolism</keyword>
<dbReference type="SUPFAM" id="SSF52279">
    <property type="entry name" value="Beta-D-glucan exohydrolase, C-terminal domain"/>
    <property type="match status" value="1"/>
</dbReference>
<evidence type="ECO:0000256" key="4">
    <source>
        <dbReference type="ARBA" id="ARBA00022525"/>
    </source>
</evidence>
<name>A0AAN7TQ98_9PEZI</name>
<accession>A0AAN7TQ98</accession>
<comment type="similarity">
    <text evidence="3">Belongs to the glycosyl hydrolase 3 family.</text>
</comment>
<evidence type="ECO:0000256" key="11">
    <source>
        <dbReference type="ARBA" id="ARBA00023326"/>
    </source>
</evidence>
<dbReference type="SMART" id="SM01217">
    <property type="entry name" value="Fn3_like"/>
    <property type="match status" value="1"/>
</dbReference>
<dbReference type="InterPro" id="IPR026891">
    <property type="entry name" value="Fn3-like"/>
</dbReference>
<keyword evidence="5" id="KW-0858">Xylan degradation</keyword>
<keyword evidence="10" id="KW-0326">Glycosidase</keyword>
<dbReference type="InterPro" id="IPR002772">
    <property type="entry name" value="Glyco_hydro_3_C"/>
</dbReference>
<dbReference type="PROSITE" id="PS51212">
    <property type="entry name" value="WSC"/>
    <property type="match status" value="1"/>
</dbReference>
<evidence type="ECO:0000256" key="3">
    <source>
        <dbReference type="ARBA" id="ARBA00005336"/>
    </source>
</evidence>
<feature type="chain" id="PRO_5043010844" description="xylan 1,4-beta-xylosidase" evidence="14">
    <location>
        <begin position="19"/>
        <end position="904"/>
    </location>
</feature>
<dbReference type="InterPro" id="IPR001764">
    <property type="entry name" value="Glyco_hydro_3_N"/>
</dbReference>
<dbReference type="Gene3D" id="3.40.50.1700">
    <property type="entry name" value="Glycoside hydrolase family 3 C-terminal domain"/>
    <property type="match status" value="1"/>
</dbReference>
<evidence type="ECO:0000256" key="9">
    <source>
        <dbReference type="ARBA" id="ARBA00023277"/>
    </source>
</evidence>
<keyword evidence="11" id="KW-0624">Polysaccharide degradation</keyword>
<sequence>MLASAILAVGALTTFAVAQNDSFVCTGINAANTFNASITYEGCWSDSTVRTLNGPQINIAENDPQACADACGYRGYNISAVEYTTQCFCGTVINAAAQKLAESACTYVCPGNASAVCGGTYVMNIYDINNPNPNPPPVQTKRSPVCLTNPFCANKACDVSLSQADRIAALLSQLTIPEKAQNLVDSAAGVPSIGLPPYEWWNEALHGVASSPGVTFNSPNGSDFSYATSFPEPILMGAAFDDPLIYAVASTVGKEARAFANYAQSGFDFWTPNINTFLDPRWGRGLEVPTEDSFHAQSYVSNLIPGLQGGLQNTDYKQIIATCKHYAVYDVETNRNGQNYDPTQQDLGDYYLKAFKTCVRDVNVGSIMCSYNAVDGVPSCASEYLLQDVLRDEWGFTEPYRYVTSDCAAVQNIWEPHNFTDSEAAAAAVALNAGTDTNCGSSYLQLNTSVANNWTTEAQMDKSLTRLYNALFTVGYFDGQPEYDGLSFADVGTPEAQAIAYQAAWEGMTLLKNDGTLPLSASCRSVAMIGPWANATTQMQGNYQGIAPYLNGPLTAAQAQWSNVVYAEGTAINSTNTTGFAAAMAAARGADVIIYLGGIDVSIESEGHDRTDISWPGNQLDLVQQLSTLGKPLVVVQFGGGQVDDSALLNNTKVNSIVWAGYPGQDGGYALIDVLVAKVPIAGRLTTTQYPSNYINEVSLFNPDLRPSNSSPGRTYKWYNQQPILPFGYGLHYTTFDVTWCTPPKSTYDIATLVGTSPPPYSYSSGSNPTNTTTKNDASPWTTISAWVGNAGSMSSDYVGLLFIKTTNAGPAPYPNKWLASYSRLHSLAPDAAEELPFTLNLNALARANTNGDLVIYPGDYEMMVDYDSRLTFSFTLTGEAAVIDSLVRQQATYDYTVPVHPQA</sequence>
<evidence type="ECO:0000256" key="13">
    <source>
        <dbReference type="ARBA" id="ARBA00026107"/>
    </source>
</evidence>
<comment type="caution">
    <text evidence="16">The sequence shown here is derived from an EMBL/GenBank/DDBJ whole genome shotgun (WGS) entry which is preliminary data.</text>
</comment>